<evidence type="ECO:0008006" key="4">
    <source>
        <dbReference type="Google" id="ProtNLM"/>
    </source>
</evidence>
<reference evidence="2 3" key="1">
    <citation type="submission" date="2018-06" db="EMBL/GenBank/DDBJ databases">
        <authorList>
            <consortium name="Pathogen Informatics"/>
            <person name="Doyle S."/>
        </authorList>
    </citation>
    <scope>NUCLEOTIDE SEQUENCE [LARGE SCALE GENOMIC DNA]</scope>
    <source>
        <strain evidence="2 3">NCTC10738</strain>
    </source>
</reference>
<dbReference type="RefSeq" id="WP_208143398.1">
    <property type="nucleotide sequence ID" value="NZ_AP024612.1"/>
</dbReference>
<gene>
    <name evidence="2" type="ORF">NCTC10738_00840</name>
</gene>
<feature type="compositionally biased region" description="Polar residues" evidence="1">
    <location>
        <begin position="1"/>
        <end position="17"/>
    </location>
</feature>
<dbReference type="AlphaFoldDB" id="A0A379Z2N4"/>
<name>A0A379Z2N4_9GAMM</name>
<organism evidence="2 3">
    <name type="scientific">Shewanella algae</name>
    <dbReference type="NCBI Taxonomy" id="38313"/>
    <lineage>
        <taxon>Bacteria</taxon>
        <taxon>Pseudomonadati</taxon>
        <taxon>Pseudomonadota</taxon>
        <taxon>Gammaproteobacteria</taxon>
        <taxon>Alteromonadales</taxon>
        <taxon>Shewanellaceae</taxon>
        <taxon>Shewanella</taxon>
    </lineage>
</organism>
<feature type="region of interest" description="Disordered" evidence="1">
    <location>
        <begin position="1"/>
        <end position="60"/>
    </location>
</feature>
<evidence type="ECO:0000313" key="3">
    <source>
        <dbReference type="Proteomes" id="UP000254069"/>
    </source>
</evidence>
<evidence type="ECO:0000256" key="1">
    <source>
        <dbReference type="SAM" id="MobiDB-lite"/>
    </source>
</evidence>
<keyword evidence="3" id="KW-1185">Reference proteome</keyword>
<accession>A0A379Z2N4</accession>
<dbReference type="Proteomes" id="UP000254069">
    <property type="component" value="Unassembled WGS sequence"/>
</dbReference>
<protein>
    <recommendedName>
        <fullName evidence="4">DUF4194 domain-containing protein</fullName>
    </recommendedName>
</protein>
<dbReference type="InterPro" id="IPR025449">
    <property type="entry name" value="JetB"/>
</dbReference>
<evidence type="ECO:0000313" key="2">
    <source>
        <dbReference type="EMBL" id="SUI54128.1"/>
    </source>
</evidence>
<sequence length="287" mass="32281">MMNDTPPNSFFSMVTGKSDQELHADSDECNSVLVGDSHTSDDQTSKAPNGDFEGQPVESDGLGLITENVSSSDSDMPHDARRVLVHLMRQGSIMASQKPKLFEQLCRYELAIRKHLSEVYLQLVLDQKSGVAFAASIASEQVYNVENDGLEDEVTDADESATLIPKRTLSLFDTLILLVLRKHYQDRESAGEQKITIDIERLESYLTPFLPITDHGSKDRKKLLIRVKEMVKRKVLSTIRGEEDRYEITPIIRYVVNASFLETMLAEYTVLAQEQLNETDHAGSDQK</sequence>
<dbReference type="EMBL" id="UGYO01000001">
    <property type="protein sequence ID" value="SUI54128.1"/>
    <property type="molecule type" value="Genomic_DNA"/>
</dbReference>
<proteinExistence type="predicted"/>
<dbReference type="Pfam" id="PF13835">
    <property type="entry name" value="DUF4194"/>
    <property type="match status" value="1"/>
</dbReference>